<evidence type="ECO:0000313" key="2">
    <source>
        <dbReference type="Proteomes" id="UP001234178"/>
    </source>
</evidence>
<reference evidence="1 2" key="1">
    <citation type="journal article" date="2023" name="Nucleic Acids Res.">
        <title>The hologenome of Daphnia magna reveals possible DNA methylation and microbiome-mediated evolution of the host genome.</title>
        <authorList>
            <person name="Chaturvedi A."/>
            <person name="Li X."/>
            <person name="Dhandapani V."/>
            <person name="Marshall H."/>
            <person name="Kissane S."/>
            <person name="Cuenca-Cambronero M."/>
            <person name="Asole G."/>
            <person name="Calvet F."/>
            <person name="Ruiz-Romero M."/>
            <person name="Marangio P."/>
            <person name="Guigo R."/>
            <person name="Rago D."/>
            <person name="Mirbahai L."/>
            <person name="Eastwood N."/>
            <person name="Colbourne J.K."/>
            <person name="Zhou J."/>
            <person name="Mallon E."/>
            <person name="Orsini L."/>
        </authorList>
    </citation>
    <scope>NUCLEOTIDE SEQUENCE [LARGE SCALE GENOMIC DNA]</scope>
    <source>
        <strain evidence="1">LRV0_1</strain>
    </source>
</reference>
<evidence type="ECO:0000313" key="1">
    <source>
        <dbReference type="EMBL" id="KAK4010085.1"/>
    </source>
</evidence>
<sequence>MVAPIFFYVTRLNFYKRVLVHKVHTDFLKCCDAIETRFNTNKLIVVGLYIFNERHNGLSHSWIW</sequence>
<organism evidence="1 2">
    <name type="scientific">Daphnia magna</name>
    <dbReference type="NCBI Taxonomy" id="35525"/>
    <lineage>
        <taxon>Eukaryota</taxon>
        <taxon>Metazoa</taxon>
        <taxon>Ecdysozoa</taxon>
        <taxon>Arthropoda</taxon>
        <taxon>Crustacea</taxon>
        <taxon>Branchiopoda</taxon>
        <taxon>Diplostraca</taxon>
        <taxon>Cladocera</taxon>
        <taxon>Anomopoda</taxon>
        <taxon>Daphniidae</taxon>
        <taxon>Daphnia</taxon>
    </lineage>
</organism>
<dbReference type="EMBL" id="JAOYFB010000003">
    <property type="protein sequence ID" value="KAK4010085.1"/>
    <property type="molecule type" value="Genomic_DNA"/>
</dbReference>
<dbReference type="Proteomes" id="UP001234178">
    <property type="component" value="Unassembled WGS sequence"/>
</dbReference>
<comment type="caution">
    <text evidence="1">The sequence shown here is derived from an EMBL/GenBank/DDBJ whole genome shotgun (WGS) entry which is preliminary data.</text>
</comment>
<gene>
    <name evidence="1" type="ORF">OUZ56_019229</name>
</gene>
<proteinExistence type="predicted"/>
<protein>
    <submittedName>
        <fullName evidence="1">Uncharacterized protein</fullName>
    </submittedName>
</protein>
<keyword evidence="2" id="KW-1185">Reference proteome</keyword>
<name>A0ABQ9ZB08_9CRUS</name>
<accession>A0ABQ9ZB08</accession>